<evidence type="ECO:0000313" key="4">
    <source>
        <dbReference type="Proteomes" id="UP000308730"/>
    </source>
</evidence>
<reference evidence="3 4" key="1">
    <citation type="submission" date="2019-02" db="EMBL/GenBank/DDBJ databases">
        <title>Genome sequencing of the rare red list fungi Antrodiella citrinella (Flaviporus citrinellus).</title>
        <authorList>
            <person name="Buettner E."/>
            <person name="Kellner H."/>
        </authorList>
    </citation>
    <scope>NUCLEOTIDE SEQUENCE [LARGE SCALE GENOMIC DNA]</scope>
    <source>
        <strain evidence="3 4">DSM 108506</strain>
    </source>
</reference>
<protein>
    <submittedName>
        <fullName evidence="3">Uncharacterized protein</fullName>
    </submittedName>
</protein>
<feature type="region of interest" description="Disordered" evidence="1">
    <location>
        <begin position="62"/>
        <end position="82"/>
    </location>
</feature>
<proteinExistence type="predicted"/>
<keyword evidence="2" id="KW-0472">Membrane</keyword>
<accession>A0A4S4MVT6</accession>
<feature type="region of interest" description="Disordered" evidence="1">
    <location>
        <begin position="128"/>
        <end position="167"/>
    </location>
</feature>
<comment type="caution">
    <text evidence="3">The sequence shown here is derived from an EMBL/GenBank/DDBJ whole genome shotgun (WGS) entry which is preliminary data.</text>
</comment>
<dbReference type="EMBL" id="SGPM01000080">
    <property type="protein sequence ID" value="THH30466.1"/>
    <property type="molecule type" value="Genomic_DNA"/>
</dbReference>
<feature type="compositionally biased region" description="Polar residues" evidence="1">
    <location>
        <begin position="128"/>
        <end position="143"/>
    </location>
</feature>
<evidence type="ECO:0000256" key="1">
    <source>
        <dbReference type="SAM" id="MobiDB-lite"/>
    </source>
</evidence>
<organism evidence="3 4">
    <name type="scientific">Antrodiella citrinella</name>
    <dbReference type="NCBI Taxonomy" id="2447956"/>
    <lineage>
        <taxon>Eukaryota</taxon>
        <taxon>Fungi</taxon>
        <taxon>Dikarya</taxon>
        <taxon>Basidiomycota</taxon>
        <taxon>Agaricomycotina</taxon>
        <taxon>Agaricomycetes</taxon>
        <taxon>Polyporales</taxon>
        <taxon>Steccherinaceae</taxon>
        <taxon>Antrodiella</taxon>
    </lineage>
</organism>
<keyword evidence="4" id="KW-1185">Reference proteome</keyword>
<keyword evidence="2" id="KW-0812">Transmembrane</keyword>
<dbReference type="AlphaFoldDB" id="A0A4S4MVT6"/>
<evidence type="ECO:0000256" key="2">
    <source>
        <dbReference type="SAM" id="Phobius"/>
    </source>
</evidence>
<feature type="compositionally biased region" description="Basic and acidic residues" evidence="1">
    <location>
        <begin position="62"/>
        <end position="77"/>
    </location>
</feature>
<dbReference type="OrthoDB" id="3265715at2759"/>
<evidence type="ECO:0000313" key="3">
    <source>
        <dbReference type="EMBL" id="THH30466.1"/>
    </source>
</evidence>
<feature type="transmembrane region" description="Helical" evidence="2">
    <location>
        <begin position="20"/>
        <end position="46"/>
    </location>
</feature>
<dbReference type="Proteomes" id="UP000308730">
    <property type="component" value="Unassembled WGS sequence"/>
</dbReference>
<gene>
    <name evidence="3" type="ORF">EUX98_g3720</name>
</gene>
<name>A0A4S4MVT6_9APHY</name>
<keyword evidence="2" id="KW-1133">Transmembrane helix</keyword>
<sequence length="227" mass="24585">MASSAPSPSVSATATKSHNIATFAGAVGGSVGLLAVLSLSLAFSIYRRRILAKRRDRRLRETGEHAQNFRDSFHTDASEDGPPMQGPAPFVPRYFPGTMPAAPPPYLPPVSPDSAEVTTPLLTSVSPVHTPLASTSWNTNRSGDASYADRPPPTPPPESEDGYGYHAPPPSFGIAIASPVPAIFAQLSTSQRRLLLTPRRTSRNCVHNRHDDRVVRRWQSKESRKNL</sequence>